<dbReference type="AlphaFoldDB" id="A0A427AWI3"/>
<sequence>MSSSSLRNERNVGGCSPSGSSSSLDEKGSKALEAILIEHDEDSIITESFMLMIRSRYYISLEYDLHVPEVRDAPSNNKGWKSCFFFMSALRGWGLDLKCTGHDVDNTNPLLSKDEAGKVVYLRRIIFSSKSIKSMSEDWLVEEGLNLAPKGTAHSVFVVCCISLLAKAWSQDESFLTEEIANLPELSGESSHEGHWATLIAKSQVWVAKLLPNCSVRCSSVPPRHSKLEIEEDKYATFLEENVMSMEVGYMSCLGELDSFLSSQVIGFVTDHIGVPIRSLMARSQIFLGVDRVTKLGLSQYQVLDLDWLRVNLPGTKSCYDIFYMSSPASVLWPFVL</sequence>
<organism evidence="2 3">
    <name type="scientific">Ensete ventricosum</name>
    <name type="common">Abyssinian banana</name>
    <name type="synonym">Musa ensete</name>
    <dbReference type="NCBI Taxonomy" id="4639"/>
    <lineage>
        <taxon>Eukaryota</taxon>
        <taxon>Viridiplantae</taxon>
        <taxon>Streptophyta</taxon>
        <taxon>Embryophyta</taxon>
        <taxon>Tracheophyta</taxon>
        <taxon>Spermatophyta</taxon>
        <taxon>Magnoliopsida</taxon>
        <taxon>Liliopsida</taxon>
        <taxon>Zingiberales</taxon>
        <taxon>Musaceae</taxon>
        <taxon>Ensete</taxon>
    </lineage>
</organism>
<dbReference type="Proteomes" id="UP000287651">
    <property type="component" value="Unassembled WGS sequence"/>
</dbReference>
<evidence type="ECO:0000313" key="2">
    <source>
        <dbReference type="EMBL" id="RRT80476.1"/>
    </source>
</evidence>
<evidence type="ECO:0000256" key="1">
    <source>
        <dbReference type="SAM" id="MobiDB-lite"/>
    </source>
</evidence>
<dbReference type="EMBL" id="AMZH03001133">
    <property type="protein sequence ID" value="RRT80476.1"/>
    <property type="molecule type" value="Genomic_DNA"/>
</dbReference>
<accession>A0A427AWI3</accession>
<proteinExistence type="predicted"/>
<evidence type="ECO:0000313" key="3">
    <source>
        <dbReference type="Proteomes" id="UP000287651"/>
    </source>
</evidence>
<name>A0A427AWI3_ENSVE</name>
<feature type="region of interest" description="Disordered" evidence="1">
    <location>
        <begin position="1"/>
        <end position="26"/>
    </location>
</feature>
<gene>
    <name evidence="2" type="ORF">B296_00023684</name>
</gene>
<protein>
    <submittedName>
        <fullName evidence="2">Uncharacterized protein</fullName>
    </submittedName>
</protein>
<reference evidence="2 3" key="1">
    <citation type="journal article" date="2014" name="Agronomy (Basel)">
        <title>A Draft Genome Sequence for Ensete ventricosum, the Drought-Tolerant Tree Against Hunger.</title>
        <authorList>
            <person name="Harrison J."/>
            <person name="Moore K.A."/>
            <person name="Paszkiewicz K."/>
            <person name="Jones T."/>
            <person name="Grant M."/>
            <person name="Ambacheew D."/>
            <person name="Muzemil S."/>
            <person name="Studholme D.J."/>
        </authorList>
    </citation>
    <scope>NUCLEOTIDE SEQUENCE [LARGE SCALE GENOMIC DNA]</scope>
</reference>
<comment type="caution">
    <text evidence="2">The sequence shown here is derived from an EMBL/GenBank/DDBJ whole genome shotgun (WGS) entry which is preliminary data.</text>
</comment>
<feature type="compositionally biased region" description="Low complexity" evidence="1">
    <location>
        <begin position="13"/>
        <end position="23"/>
    </location>
</feature>